<evidence type="ECO:0000313" key="2">
    <source>
        <dbReference type="EMBL" id="UWQ39915.1"/>
    </source>
</evidence>
<dbReference type="RefSeq" id="WP_259963435.1">
    <property type="nucleotide sequence ID" value="NZ_CP081051.1"/>
</dbReference>
<sequence length="196" mass="22145">MITKTNAGRPKSYNQDQVAKALKDLAGRGVEPSVEAVKRHLREEQHLQINPRPEALQTMIDDILAREAEERTLRLIEALPSEATGFLDHACDMARRQLLLGLAEGYSELQKKNALPIQELRDLLNVARAARERSELKSIDFARQLEASHEQNDKLHALIEDLTAERNEFEKELIALRAQLAVKDEILSKLPMLGAK</sequence>
<evidence type="ECO:0008006" key="4">
    <source>
        <dbReference type="Google" id="ProtNLM"/>
    </source>
</evidence>
<accession>A0ABY5WEM3</accession>
<name>A0ABY5WEM3_9RHOB</name>
<protein>
    <recommendedName>
        <fullName evidence="4">KfrA N-terminal DNA-binding domain-containing protein</fullName>
    </recommendedName>
</protein>
<keyword evidence="3" id="KW-1185">Reference proteome</keyword>
<organism evidence="2 3">
    <name type="scientific">Leisingera aquaemixtae</name>
    <dbReference type="NCBI Taxonomy" id="1396826"/>
    <lineage>
        <taxon>Bacteria</taxon>
        <taxon>Pseudomonadati</taxon>
        <taxon>Pseudomonadota</taxon>
        <taxon>Alphaproteobacteria</taxon>
        <taxon>Rhodobacterales</taxon>
        <taxon>Roseobacteraceae</taxon>
        <taxon>Leisingera</taxon>
    </lineage>
</organism>
<evidence type="ECO:0000256" key="1">
    <source>
        <dbReference type="SAM" id="Coils"/>
    </source>
</evidence>
<evidence type="ECO:0000313" key="3">
    <source>
        <dbReference type="Proteomes" id="UP001058514"/>
    </source>
</evidence>
<feature type="coiled-coil region" evidence="1">
    <location>
        <begin position="117"/>
        <end position="179"/>
    </location>
</feature>
<reference evidence="2" key="1">
    <citation type="submission" date="2021-08" db="EMBL/GenBank/DDBJ databases">
        <authorList>
            <person name="Nwanade C."/>
            <person name="Wang M."/>
            <person name="Masoudi A."/>
            <person name="Yu Z."/>
            <person name="Liu J."/>
        </authorList>
    </citation>
    <scope>NUCLEOTIDE SEQUENCE</scope>
    <source>
        <strain evidence="2">S166</strain>
    </source>
</reference>
<dbReference type="EMBL" id="CP081051">
    <property type="protein sequence ID" value="UWQ39915.1"/>
    <property type="molecule type" value="Genomic_DNA"/>
</dbReference>
<proteinExistence type="predicted"/>
<keyword evidence="1" id="KW-0175">Coiled coil</keyword>
<gene>
    <name evidence="2" type="ORF">K3718_09960</name>
</gene>
<dbReference type="Proteomes" id="UP001058514">
    <property type="component" value="Chromosome"/>
</dbReference>